<dbReference type="Proteomes" id="UP000309061">
    <property type="component" value="Chromosome"/>
</dbReference>
<keyword evidence="2" id="KW-1185">Reference proteome</keyword>
<accession>A0A6B8KES6</accession>
<dbReference type="AlphaFoldDB" id="A0A6B8KES6"/>
<proteinExistence type="predicted"/>
<organism evidence="1 2">
    <name type="scientific">Methylocystis heyeri</name>
    <dbReference type="NCBI Taxonomy" id="391905"/>
    <lineage>
        <taxon>Bacteria</taxon>
        <taxon>Pseudomonadati</taxon>
        <taxon>Pseudomonadota</taxon>
        <taxon>Alphaproteobacteria</taxon>
        <taxon>Hyphomicrobiales</taxon>
        <taxon>Methylocystaceae</taxon>
        <taxon>Methylocystis</taxon>
    </lineage>
</organism>
<dbReference type="KEGG" id="mhey:H2LOC_010720"/>
<gene>
    <name evidence="1" type="ORF">H2LOC_010720</name>
</gene>
<protein>
    <submittedName>
        <fullName evidence="1">Uncharacterized protein</fullName>
    </submittedName>
</protein>
<sequence>MSASAYPSIPQPDGTPSGNAATLLAMKRVVELLVVNAGGNDTSSGAAFANAATVDSVLSGNKALNTKQTTLSGQVSTLTTQQASTTTQLSALVAALGALYELSVSVDGSGSHTLNGVTTTGNVASIFPLIINANASINGLLVQARSLSQADAASGVGPVSVSLVARTGAKVVIAAAYAGGQTVSSGNVVTLDLIVDGTTIKQQPVPVVSGSSLPAIAFAVVDGPTTTGVSAKITQTGANALVGLQLLAVELAR</sequence>
<evidence type="ECO:0000313" key="1">
    <source>
        <dbReference type="EMBL" id="QGM46129.1"/>
    </source>
</evidence>
<evidence type="ECO:0000313" key="2">
    <source>
        <dbReference type="Proteomes" id="UP000309061"/>
    </source>
</evidence>
<name>A0A6B8KES6_9HYPH</name>
<dbReference type="EMBL" id="CP046052">
    <property type="protein sequence ID" value="QGM46129.1"/>
    <property type="molecule type" value="Genomic_DNA"/>
</dbReference>
<dbReference type="RefSeq" id="WP_136496385.1">
    <property type="nucleotide sequence ID" value="NZ_CP046052.1"/>
</dbReference>
<reference evidence="1 2" key="1">
    <citation type="submission" date="2019-11" db="EMBL/GenBank/DDBJ databases">
        <title>The genome sequence of Methylocystis heyeri.</title>
        <authorList>
            <person name="Oshkin I.Y."/>
            <person name="Miroshnikov K."/>
            <person name="Dedysh S.N."/>
        </authorList>
    </citation>
    <scope>NUCLEOTIDE SEQUENCE [LARGE SCALE GENOMIC DNA]</scope>
    <source>
        <strain evidence="1 2">H2</strain>
    </source>
</reference>